<evidence type="ECO:0000256" key="1">
    <source>
        <dbReference type="SAM" id="MobiDB-lite"/>
    </source>
</evidence>
<comment type="caution">
    <text evidence="2">The sequence shown here is derived from an EMBL/GenBank/DDBJ whole genome shotgun (WGS) entry which is preliminary data.</text>
</comment>
<sequence>MEAIRKWLTPKNKKRSNRKHPAINSSVSGSVERLADKPTLEVGQYDPRGAGHVGIAANFAPRVRGRDETLAWLAGDSPDALADLLTVRGRAARQVRRGPSTKGTREIKHMLREPSRKAVEQFHIVRSQAEMAVRYGVPGTVAYNFSKSVRWNTTAAPRLPLLRLENFGSMVREAIGTSCTPSPPIDWLVLRSPTPQAAHPGEWPVTHVVETECPETRRSVVQDSEEDVVQEGQELMPLDTEMADAERGDDPYDDAPDVSDCESVAEEWEAREAHIMAVTVVPAQMVRTIDVKPRRQRAVDQGPVVAELSSPDSGVVAEK</sequence>
<keyword evidence="3" id="KW-1185">Reference proteome</keyword>
<protein>
    <submittedName>
        <fullName evidence="2">Uu.00g128050.m01.CDS01</fullName>
    </submittedName>
</protein>
<dbReference type="Proteomes" id="UP001295740">
    <property type="component" value="Unassembled WGS sequence"/>
</dbReference>
<proteinExistence type="predicted"/>
<evidence type="ECO:0000313" key="2">
    <source>
        <dbReference type="EMBL" id="CAJ2505411.1"/>
    </source>
</evidence>
<gene>
    <name evidence="2" type="ORF">KHLLAP_LOCUS5879</name>
</gene>
<evidence type="ECO:0000313" key="3">
    <source>
        <dbReference type="Proteomes" id="UP001295740"/>
    </source>
</evidence>
<reference evidence="2" key="1">
    <citation type="submission" date="2023-10" db="EMBL/GenBank/DDBJ databases">
        <authorList>
            <person name="Hackl T."/>
        </authorList>
    </citation>
    <scope>NUCLEOTIDE SEQUENCE</scope>
</reference>
<feature type="region of interest" description="Disordered" evidence="1">
    <location>
        <begin position="1"/>
        <end position="32"/>
    </location>
</feature>
<accession>A0AAI8VIZ2</accession>
<dbReference type="EMBL" id="CAUWAG010000007">
    <property type="protein sequence ID" value="CAJ2505411.1"/>
    <property type="molecule type" value="Genomic_DNA"/>
</dbReference>
<feature type="region of interest" description="Disordered" evidence="1">
    <location>
        <begin position="294"/>
        <end position="319"/>
    </location>
</feature>
<name>A0AAI8VIZ2_9PEZI</name>
<organism evidence="2 3">
    <name type="scientific">Anthostomella pinea</name>
    <dbReference type="NCBI Taxonomy" id="933095"/>
    <lineage>
        <taxon>Eukaryota</taxon>
        <taxon>Fungi</taxon>
        <taxon>Dikarya</taxon>
        <taxon>Ascomycota</taxon>
        <taxon>Pezizomycotina</taxon>
        <taxon>Sordariomycetes</taxon>
        <taxon>Xylariomycetidae</taxon>
        <taxon>Xylariales</taxon>
        <taxon>Xylariaceae</taxon>
        <taxon>Anthostomella</taxon>
    </lineage>
</organism>
<feature type="compositionally biased region" description="Basic residues" evidence="1">
    <location>
        <begin position="11"/>
        <end position="21"/>
    </location>
</feature>
<dbReference type="AlphaFoldDB" id="A0AAI8VIZ2"/>